<evidence type="ECO:0000313" key="1">
    <source>
        <dbReference type="EMBL" id="ANG66325.1"/>
    </source>
</evidence>
<dbReference type="GeneID" id="81478319"/>
<dbReference type="EMBL" id="CP015840">
    <property type="protein sequence ID" value="ANG66325.1"/>
    <property type="molecule type" value="Genomic_DNA"/>
</dbReference>
<dbReference type="Gene3D" id="2.60.40.1180">
    <property type="entry name" value="Golgi alpha-mannosidase II"/>
    <property type="match status" value="1"/>
</dbReference>
<protein>
    <submittedName>
        <fullName evidence="1">Uncharacterized protein</fullName>
    </submittedName>
</protein>
<name>A0A173DZI6_9CHLA</name>
<dbReference type="KEGG" id="cgz:M787_003245"/>
<dbReference type="RefSeq" id="WP_021828141.1">
    <property type="nucleotide sequence ID" value="NZ_CP015840.1"/>
</dbReference>
<dbReference type="AlphaFoldDB" id="A0A173DZI6"/>
<dbReference type="OrthoDB" id="18957at2"/>
<dbReference type="STRING" id="1143323.M787_003245"/>
<gene>
    <name evidence="1" type="ORF">M787_003245</name>
</gene>
<dbReference type="InterPro" id="IPR013780">
    <property type="entry name" value="Glyco_hydro_b"/>
</dbReference>
<organism evidence="1 2">
    <name type="scientific">Chlamydia gallinacea 08-1274/3</name>
    <dbReference type="NCBI Taxonomy" id="1143323"/>
    <lineage>
        <taxon>Bacteria</taxon>
        <taxon>Pseudomonadati</taxon>
        <taxon>Chlamydiota</taxon>
        <taxon>Chlamydiia</taxon>
        <taxon>Chlamydiales</taxon>
        <taxon>Chlamydiaceae</taxon>
        <taxon>Chlamydia/Chlamydophila group</taxon>
        <taxon>Chlamydia</taxon>
    </lineage>
</organism>
<sequence>MIKLTQKFKPYTLIPGACLPIPGSEYYAQVFPTLWRVFSSSHELLGEGRISLSGPVKRFYIFQDLHRGGLAVLSEKYKYYLLPSGEKVASIRGSLPSADQAEPLLSLGVHKHADLHKMRRRRDLKEILPFWWRLASLTPPCAPVNAIQPVGKLFHTVYQKIQQREKTEISSLLLSLYLSGFSENFLPRMSDTEFQGILDFSDMDEQNVPFSLLHSSFGLLRDIFIFHDGDLLEVLPSLPPEFPCGRLTRLLLKGIGKISVEWSKKTLRKVCLHAQENREFLLGVPSPLICCRLRQWEKKQLMASSQISLGEIMEIKAGTTYVWDCFRK</sequence>
<evidence type="ECO:0000313" key="2">
    <source>
        <dbReference type="Proteomes" id="UP000019147"/>
    </source>
</evidence>
<accession>A0A173DZI6</accession>
<reference evidence="1 2" key="1">
    <citation type="journal article" date="2014" name="Syst. Appl. Microbiol.">
        <title>Evidence for the existence of two new members of the family Chlamydiaceae and proposal of Chlamydia avium sp. nov. and Chlamydia gallinacea sp. nov.</title>
        <authorList>
            <person name="Sachse K."/>
            <person name="Laroucau K."/>
            <person name="Riege K."/>
            <person name="Wehner S."/>
            <person name="Dilcher M."/>
            <person name="Creasy H.H."/>
            <person name="Weidmann M."/>
            <person name="Myers G."/>
            <person name="Vorimore F."/>
            <person name="Vicari N."/>
            <person name="Magnino S."/>
            <person name="Liebler-Tenorio E."/>
            <person name="Ruettger A."/>
            <person name="Bavoil P.M."/>
            <person name="Hufert F.T."/>
            <person name="Rossello-Mora R."/>
            <person name="Marz M."/>
        </authorList>
    </citation>
    <scope>NUCLEOTIDE SEQUENCE [LARGE SCALE GENOMIC DNA]</scope>
    <source>
        <strain evidence="1 2">08-1274/3</strain>
    </source>
</reference>
<dbReference type="Proteomes" id="UP000019147">
    <property type="component" value="Chromosome"/>
</dbReference>
<proteinExistence type="predicted"/>
<dbReference type="eggNOG" id="ENOG5031PGH">
    <property type="taxonomic scope" value="Bacteria"/>
</dbReference>